<name>A0ABR4J313_9EURO</name>
<dbReference type="Pfam" id="PF00135">
    <property type="entry name" value="COesterase"/>
    <property type="match status" value="1"/>
</dbReference>
<dbReference type="PANTHER" id="PTHR43142">
    <property type="entry name" value="CARBOXYLIC ESTER HYDROLASE"/>
    <property type="match status" value="1"/>
</dbReference>
<feature type="domain" description="Carboxylesterase type B" evidence="4">
    <location>
        <begin position="14"/>
        <end position="495"/>
    </location>
</feature>
<evidence type="ECO:0000256" key="2">
    <source>
        <dbReference type="ARBA" id="ARBA00022801"/>
    </source>
</evidence>
<gene>
    <name evidence="5" type="ORF">BDW59DRAFT_79912</name>
</gene>
<dbReference type="InterPro" id="IPR019826">
    <property type="entry name" value="Carboxylesterase_B_AS"/>
</dbReference>
<comment type="similarity">
    <text evidence="1 3">Belongs to the type-B carboxylesterase/lipase family.</text>
</comment>
<evidence type="ECO:0000259" key="4">
    <source>
        <dbReference type="Pfam" id="PF00135"/>
    </source>
</evidence>
<dbReference type="InterPro" id="IPR002018">
    <property type="entry name" value="CarbesteraseB"/>
</dbReference>
<sequence>METIQKPYLKSLAQRGYVQGVTISSKSSNSPLCHYFGGLRYALPPPERWRMAQHLPPTYSYGTKDQPFQCPGATGVCPQANFMDPSAAVGWNEDCFQCNVWIPLGEPPKDGWPVLFFIHGGFLQFGTPNYFSPAALIGETDFHAIVVMPAYRVGVFGFLYSSELEKDAASVNEAVGNHGFWDQRMALEWTKENIGLFGGNGSGITLSGYSAGAYSVCYQLSYDLNLPQPQSIVKRACIWSNSFTVQPKLPSLAQTQFNQLLSALHIPISLSANDKITRLRHTPQSTLLHAAASLELHEFRPTTDNTFIPNNLFHTLDNGTFASKLIARNLPILLGECRDEHYLYGTWRPPSQNTFGYLRHRLLADYPRPIVDALMKTYYPNGHLPANCKNWASDAFGRIYADMQIHNMQRGFIYALTNPTTSTDRNIAKDVENLLYRYRMEFRLRCADKSTPPKWGVTHATDQYIWFWGNGEVIQEDEKLIIKRAVIDPFIKFVHGRTDLDWGTRDHREMRTLKADGSVEIWRDELWDEAVRVWRALREAGAYGEGITTNASSRL</sequence>
<keyword evidence="6" id="KW-1185">Reference proteome</keyword>
<accession>A0ABR4J313</accession>
<dbReference type="PANTHER" id="PTHR43142:SF4">
    <property type="entry name" value="CARBOXYLIC ESTER HYDROLASE"/>
    <property type="match status" value="1"/>
</dbReference>
<organism evidence="5 6">
    <name type="scientific">Aspergillus cavernicola</name>
    <dbReference type="NCBI Taxonomy" id="176166"/>
    <lineage>
        <taxon>Eukaryota</taxon>
        <taxon>Fungi</taxon>
        <taxon>Dikarya</taxon>
        <taxon>Ascomycota</taxon>
        <taxon>Pezizomycotina</taxon>
        <taxon>Eurotiomycetes</taxon>
        <taxon>Eurotiomycetidae</taxon>
        <taxon>Eurotiales</taxon>
        <taxon>Aspergillaceae</taxon>
        <taxon>Aspergillus</taxon>
        <taxon>Aspergillus subgen. Nidulantes</taxon>
    </lineage>
</organism>
<dbReference type="SUPFAM" id="SSF53474">
    <property type="entry name" value="alpha/beta-Hydrolases"/>
    <property type="match status" value="1"/>
</dbReference>
<keyword evidence="2 3" id="KW-0378">Hydrolase</keyword>
<protein>
    <recommendedName>
        <fullName evidence="3">Carboxylic ester hydrolase</fullName>
        <ecNumber evidence="3">3.1.1.-</ecNumber>
    </recommendedName>
</protein>
<dbReference type="InterPro" id="IPR029058">
    <property type="entry name" value="AB_hydrolase_fold"/>
</dbReference>
<dbReference type="Proteomes" id="UP001610335">
    <property type="component" value="Unassembled WGS sequence"/>
</dbReference>
<evidence type="ECO:0000313" key="5">
    <source>
        <dbReference type="EMBL" id="KAL2833457.1"/>
    </source>
</evidence>
<dbReference type="Gene3D" id="3.40.50.1820">
    <property type="entry name" value="alpha/beta hydrolase"/>
    <property type="match status" value="1"/>
</dbReference>
<dbReference type="PROSITE" id="PS00122">
    <property type="entry name" value="CARBOXYLESTERASE_B_1"/>
    <property type="match status" value="1"/>
</dbReference>
<comment type="caution">
    <text evidence="5">The sequence shown here is derived from an EMBL/GenBank/DDBJ whole genome shotgun (WGS) entry which is preliminary data.</text>
</comment>
<dbReference type="EC" id="3.1.1.-" evidence="3"/>
<dbReference type="EMBL" id="JBFXLS010000004">
    <property type="protein sequence ID" value="KAL2833457.1"/>
    <property type="molecule type" value="Genomic_DNA"/>
</dbReference>
<proteinExistence type="inferred from homology"/>
<evidence type="ECO:0000256" key="3">
    <source>
        <dbReference type="RuleBase" id="RU361235"/>
    </source>
</evidence>
<dbReference type="GO" id="GO:0016787">
    <property type="term" value="F:hydrolase activity"/>
    <property type="evidence" value="ECO:0007669"/>
    <property type="project" value="UniProtKB-KW"/>
</dbReference>
<evidence type="ECO:0000313" key="6">
    <source>
        <dbReference type="Proteomes" id="UP001610335"/>
    </source>
</evidence>
<reference evidence="5 6" key="1">
    <citation type="submission" date="2024-07" db="EMBL/GenBank/DDBJ databases">
        <title>Section-level genome sequencing and comparative genomics of Aspergillus sections Usti and Cavernicolus.</title>
        <authorList>
            <consortium name="Lawrence Berkeley National Laboratory"/>
            <person name="Nybo J.L."/>
            <person name="Vesth T.C."/>
            <person name="Theobald S."/>
            <person name="Frisvad J.C."/>
            <person name="Larsen T.O."/>
            <person name="Kjaerboelling I."/>
            <person name="Rothschild-Mancinelli K."/>
            <person name="Lyhne E.K."/>
            <person name="Kogle M.E."/>
            <person name="Barry K."/>
            <person name="Clum A."/>
            <person name="Na H."/>
            <person name="Ledsgaard L."/>
            <person name="Lin J."/>
            <person name="Lipzen A."/>
            <person name="Kuo A."/>
            <person name="Riley R."/>
            <person name="Mondo S."/>
            <person name="LaButti K."/>
            <person name="Haridas S."/>
            <person name="Pangalinan J."/>
            <person name="Salamov A.A."/>
            <person name="Simmons B.A."/>
            <person name="Magnuson J.K."/>
            <person name="Chen J."/>
            <person name="Drula E."/>
            <person name="Henrissat B."/>
            <person name="Wiebenga A."/>
            <person name="Lubbers R.J."/>
            <person name="Gomes A.C."/>
            <person name="Makela M.R."/>
            <person name="Stajich J."/>
            <person name="Grigoriev I.V."/>
            <person name="Mortensen U.H."/>
            <person name="De vries R.P."/>
            <person name="Baker S.E."/>
            <person name="Andersen M.R."/>
        </authorList>
    </citation>
    <scope>NUCLEOTIDE SEQUENCE [LARGE SCALE GENOMIC DNA]</scope>
    <source>
        <strain evidence="5 6">CBS 600.67</strain>
    </source>
</reference>
<evidence type="ECO:0000256" key="1">
    <source>
        <dbReference type="ARBA" id="ARBA00005964"/>
    </source>
</evidence>